<evidence type="ECO:0000313" key="8">
    <source>
        <dbReference type="EMBL" id="KDN52196.1"/>
    </source>
</evidence>
<keyword evidence="9" id="KW-1185">Reference proteome</keyword>
<gene>
    <name evidence="8" type="ORF">K437DRAFT_232830</name>
</gene>
<dbReference type="PANTHER" id="PTHR12945">
    <property type="entry name" value="TRANSLATION INITIATION FACTOR EIF3-RELATED"/>
    <property type="match status" value="1"/>
</dbReference>
<comment type="subcellular location">
    <subcellularLocation>
        <location evidence="1">Nucleus</location>
    </subcellularLocation>
</comment>
<dbReference type="GO" id="GO:0031515">
    <property type="term" value="C:tRNA (m1A) methyltransferase complex"/>
    <property type="evidence" value="ECO:0007669"/>
    <property type="project" value="InterPro"/>
</dbReference>
<dbReference type="STRING" id="1037660.A0A066WEK0"/>
<name>A0A066WEK0_TILAU</name>
<protein>
    <recommendedName>
        <fullName evidence="3">tRNA (adenine(58)-N(1))-methyltransferase non-catalytic subunit TRM6</fullName>
    </recommendedName>
    <alternativeName>
        <fullName evidence="6">tRNA(m1A58)-methyltransferase subunit TRM6</fullName>
    </alternativeName>
</protein>
<dbReference type="Gene3D" id="3.10.330.20">
    <property type="match status" value="1"/>
</dbReference>
<evidence type="ECO:0000313" key="9">
    <source>
        <dbReference type="Proteomes" id="UP000027361"/>
    </source>
</evidence>
<dbReference type="EMBL" id="JMSN01000013">
    <property type="protein sequence ID" value="KDN52196.1"/>
    <property type="molecule type" value="Genomic_DNA"/>
</dbReference>
<evidence type="ECO:0000256" key="7">
    <source>
        <dbReference type="SAM" id="MobiDB-lite"/>
    </source>
</evidence>
<dbReference type="OMA" id="TRCRPYQ"/>
<dbReference type="HOGENOM" id="CLU_010916_1_0_1"/>
<evidence type="ECO:0000256" key="1">
    <source>
        <dbReference type="ARBA" id="ARBA00004123"/>
    </source>
</evidence>
<keyword evidence="5" id="KW-0539">Nucleus</keyword>
<accession>A0A066WEK0</accession>
<sequence>MSEVPERTASGSKKPEERASKRARIEEPAGEGRSSTAPAGVSDPSHEDERNQDGPNQRNLNRNTSQDLRKRLTHIEEGQTVLLELPSGNIKPVTMLAGASINLGKFGSFEADDLIGLPYGLTYEIDDHNENDTGGTSKGKGKGKARSGRLRAVVNATLSELQETDATNEFINDENASQALNHLDIRALKEAGKTGEDIIKIVTESNSSFSQKTVYAQDKFVKRKAQKHLKLFTPLTPSAHNVTTWNFLKNADRVRNLRADSLAQMLSMAEVRAGGKYLVVDALGGLLTGAIIERVGADGRVILLNDNDSPPTLELMTTLNLRQATVDNVLRSLNWAQAEESWSLPELPTEIETLQRDGQPVNTREKSKIKRRRATFAMIAETRREFFEGDFDALLIASDYEPFSIFSRLVPRLAGSASIVVHSCFLQPLMDAHARMRLKPEYLNISVSEPWLRRYQVYPGRMHPEMNTSATGGYLLHAIRVLPEEDP</sequence>
<keyword evidence="4" id="KW-0819">tRNA processing</keyword>
<evidence type="ECO:0000256" key="5">
    <source>
        <dbReference type="ARBA" id="ARBA00023242"/>
    </source>
</evidence>
<dbReference type="InParanoid" id="A0A066WEK0"/>
<dbReference type="OrthoDB" id="10254665at2759"/>
<feature type="compositionally biased region" description="Polar residues" evidence="7">
    <location>
        <begin position="53"/>
        <end position="65"/>
    </location>
</feature>
<feature type="region of interest" description="Disordered" evidence="7">
    <location>
        <begin position="1"/>
        <end position="65"/>
    </location>
</feature>
<dbReference type="GO" id="GO:0005634">
    <property type="term" value="C:nucleus"/>
    <property type="evidence" value="ECO:0007669"/>
    <property type="project" value="UniProtKB-SubCell"/>
</dbReference>
<feature type="compositionally biased region" description="Basic and acidic residues" evidence="7">
    <location>
        <begin position="13"/>
        <end position="27"/>
    </location>
</feature>
<feature type="compositionally biased region" description="Basic residues" evidence="7">
    <location>
        <begin position="139"/>
        <end position="148"/>
    </location>
</feature>
<evidence type="ECO:0000256" key="6">
    <source>
        <dbReference type="ARBA" id="ARBA00032319"/>
    </source>
</evidence>
<dbReference type="GeneID" id="25262831"/>
<dbReference type="InterPro" id="IPR017423">
    <property type="entry name" value="TRM6"/>
</dbReference>
<dbReference type="RefSeq" id="XP_013245036.1">
    <property type="nucleotide sequence ID" value="XM_013389582.1"/>
</dbReference>
<dbReference type="PANTHER" id="PTHR12945:SF0">
    <property type="entry name" value="TRNA (ADENINE(58)-N(1))-METHYLTRANSFERASE NON-CATALYTIC SUBUNIT TRM6"/>
    <property type="match status" value="1"/>
</dbReference>
<proteinExistence type="inferred from homology"/>
<organism evidence="8 9">
    <name type="scientific">Tilletiaria anomala (strain ATCC 24038 / CBS 436.72 / UBC 951)</name>
    <dbReference type="NCBI Taxonomy" id="1037660"/>
    <lineage>
        <taxon>Eukaryota</taxon>
        <taxon>Fungi</taxon>
        <taxon>Dikarya</taxon>
        <taxon>Basidiomycota</taxon>
        <taxon>Ustilaginomycotina</taxon>
        <taxon>Exobasidiomycetes</taxon>
        <taxon>Georgefischeriales</taxon>
        <taxon>Tilletiariaceae</taxon>
        <taxon>Tilletiaria</taxon>
    </lineage>
</organism>
<evidence type="ECO:0000256" key="2">
    <source>
        <dbReference type="ARBA" id="ARBA00008320"/>
    </source>
</evidence>
<reference evidence="8 9" key="1">
    <citation type="submission" date="2014-05" db="EMBL/GenBank/DDBJ databases">
        <title>Draft genome sequence of a rare smut relative, Tilletiaria anomala UBC 951.</title>
        <authorList>
            <consortium name="DOE Joint Genome Institute"/>
            <person name="Toome M."/>
            <person name="Kuo A."/>
            <person name="Henrissat B."/>
            <person name="Lipzen A."/>
            <person name="Tritt A."/>
            <person name="Yoshinaga Y."/>
            <person name="Zane M."/>
            <person name="Barry K."/>
            <person name="Grigoriev I.V."/>
            <person name="Spatafora J.W."/>
            <person name="Aimea M.C."/>
        </authorList>
    </citation>
    <scope>NUCLEOTIDE SEQUENCE [LARGE SCALE GENOMIC DNA]</scope>
    <source>
        <strain evidence="8 9">UBC 951</strain>
    </source>
</reference>
<feature type="region of interest" description="Disordered" evidence="7">
    <location>
        <begin position="128"/>
        <end position="148"/>
    </location>
</feature>
<evidence type="ECO:0000256" key="3">
    <source>
        <dbReference type="ARBA" id="ARBA00021704"/>
    </source>
</evidence>
<comment type="caution">
    <text evidence="8">The sequence shown here is derived from an EMBL/GenBank/DDBJ whole genome shotgun (WGS) entry which is preliminary data.</text>
</comment>
<comment type="similarity">
    <text evidence="2">Belongs to the TRM6/GCD10 family.</text>
</comment>
<evidence type="ECO:0000256" key="4">
    <source>
        <dbReference type="ARBA" id="ARBA00022694"/>
    </source>
</evidence>
<dbReference type="GO" id="GO:0030488">
    <property type="term" value="P:tRNA methylation"/>
    <property type="evidence" value="ECO:0007669"/>
    <property type="project" value="InterPro"/>
</dbReference>
<dbReference type="Proteomes" id="UP000027361">
    <property type="component" value="Unassembled WGS sequence"/>
</dbReference>
<dbReference type="Pfam" id="PF04189">
    <property type="entry name" value="Gcd10p"/>
    <property type="match status" value="1"/>
</dbReference>
<dbReference type="AlphaFoldDB" id="A0A066WEK0"/>
<dbReference type="FunCoup" id="A0A066WEK0">
    <property type="interactions" value="441"/>
</dbReference>